<proteinExistence type="predicted"/>
<dbReference type="RefSeq" id="WP_320003799.1">
    <property type="nucleotide sequence ID" value="NZ_JAUHJS010000003.1"/>
</dbReference>
<protein>
    <submittedName>
        <fullName evidence="1">Uncharacterized protein</fullName>
    </submittedName>
</protein>
<evidence type="ECO:0000313" key="1">
    <source>
        <dbReference type="EMBL" id="MDN4165273.1"/>
    </source>
</evidence>
<gene>
    <name evidence="1" type="ORF">QWY31_07160</name>
</gene>
<dbReference type="EMBL" id="JAUHJS010000003">
    <property type="protein sequence ID" value="MDN4165273.1"/>
    <property type="molecule type" value="Genomic_DNA"/>
</dbReference>
<comment type="caution">
    <text evidence="1">The sequence shown here is derived from an EMBL/GenBank/DDBJ whole genome shotgun (WGS) entry which is preliminary data.</text>
</comment>
<accession>A0ABT8F4Q3</accession>
<sequence>MKKDFIIHEYFKKVLDDMTILVQIDTKQLKGTEIIIYPSGEKEITAREFDEDIMDDLAHDGFEKGSPLEFNLYLQGLVE</sequence>
<evidence type="ECO:0000313" key="2">
    <source>
        <dbReference type="Proteomes" id="UP001168552"/>
    </source>
</evidence>
<keyword evidence="2" id="KW-1185">Reference proteome</keyword>
<dbReference type="Proteomes" id="UP001168552">
    <property type="component" value="Unassembled WGS sequence"/>
</dbReference>
<organism evidence="1 2">
    <name type="scientific">Shiella aurantiaca</name>
    <dbReference type="NCBI Taxonomy" id="3058365"/>
    <lineage>
        <taxon>Bacteria</taxon>
        <taxon>Pseudomonadati</taxon>
        <taxon>Bacteroidota</taxon>
        <taxon>Cytophagia</taxon>
        <taxon>Cytophagales</taxon>
        <taxon>Shiellaceae</taxon>
        <taxon>Shiella</taxon>
    </lineage>
</organism>
<name>A0ABT8F4Q3_9BACT</name>
<reference evidence="1" key="1">
    <citation type="submission" date="2023-06" db="EMBL/GenBank/DDBJ databases">
        <title>Cytophagales bacterium Strain LB-30, isolated from soil.</title>
        <authorList>
            <person name="Liu B."/>
        </authorList>
    </citation>
    <scope>NUCLEOTIDE SEQUENCE</scope>
    <source>
        <strain evidence="1">LB-30</strain>
    </source>
</reference>